<dbReference type="HOGENOM" id="CLU_105029_0_0_4"/>
<evidence type="ECO:0000313" key="1">
    <source>
        <dbReference type="EMBL" id="ABB75726.1"/>
    </source>
</evidence>
<evidence type="ECO:0000313" key="4">
    <source>
        <dbReference type="Proteomes" id="UP000236751"/>
    </source>
</evidence>
<organism evidence="1 3">
    <name type="scientific">Nitrosospira multiformis (strain ATCC 25196 / NCIMB 11849 / C 71)</name>
    <dbReference type="NCBI Taxonomy" id="323848"/>
    <lineage>
        <taxon>Bacteria</taxon>
        <taxon>Pseudomonadati</taxon>
        <taxon>Pseudomonadota</taxon>
        <taxon>Betaproteobacteria</taxon>
        <taxon>Nitrosomonadales</taxon>
        <taxon>Nitrosomonadaceae</taxon>
        <taxon>Nitrosospira</taxon>
    </lineage>
</organism>
<reference evidence="1 3" key="3">
    <citation type="journal article" date="2008" name="Appl. Environ. Microbiol.">
        <title>Complete genome sequence of Nitrosospira multiformis, an ammonia-oxidizing bacterium from the soil environment.</title>
        <authorList>
            <person name="Norton J.M."/>
            <person name="Klotz M.G."/>
            <person name="Stein L.Y."/>
            <person name="Arp D.J."/>
            <person name="Bottomley P.J."/>
            <person name="Chain P.S."/>
            <person name="Hauser L.J."/>
            <person name="Land M.L."/>
            <person name="Larimer F.W."/>
            <person name="Shin M.W."/>
            <person name="Starkenburg S.R."/>
        </authorList>
    </citation>
    <scope>NUCLEOTIDE SEQUENCE [LARGE SCALE GENOMIC DNA]</scope>
    <source>
        <strain evidence="1">ATCC 25196</strain>
        <strain evidence="3">ATCC 25196 / NCIMB 11849 / C 71</strain>
    </source>
</reference>
<dbReference type="RefSeq" id="WP_011381727.1">
    <property type="nucleotide sequence ID" value="NC_007614.1"/>
</dbReference>
<accession>Q2Y695</accession>
<evidence type="ECO:0000313" key="3">
    <source>
        <dbReference type="Proteomes" id="UP000002718"/>
    </source>
</evidence>
<dbReference type="AlphaFoldDB" id="Q2Y695"/>
<dbReference type="Proteomes" id="UP000236751">
    <property type="component" value="Unassembled WGS sequence"/>
</dbReference>
<keyword evidence="1" id="KW-0449">Lipoprotein</keyword>
<dbReference type="EMBL" id="CP000103">
    <property type="protein sequence ID" value="ABB75726.1"/>
    <property type="molecule type" value="Genomic_DNA"/>
</dbReference>
<reference evidence="2 4" key="4">
    <citation type="submission" date="2016-10" db="EMBL/GenBank/DDBJ databases">
        <authorList>
            <person name="de Groot N.N."/>
        </authorList>
    </citation>
    <scope>NUCLEOTIDE SEQUENCE [LARGE SCALE GENOMIC DNA]</scope>
    <source>
        <strain evidence="2 4">Nl13</strain>
    </source>
</reference>
<dbReference type="Proteomes" id="UP000002718">
    <property type="component" value="Chromosome"/>
</dbReference>
<dbReference type="EMBL" id="FNVK01000014">
    <property type="protein sequence ID" value="SEF90613.1"/>
    <property type="molecule type" value="Genomic_DNA"/>
</dbReference>
<reference evidence="3" key="1">
    <citation type="submission" date="2005-08" db="EMBL/GenBank/DDBJ databases">
        <title>Complete sequence of chromosome 1 of Nitrosospira multiformis ATCC 25196.</title>
        <authorList>
            <person name="Copeland A."/>
            <person name="Lucas S."/>
            <person name="Lapidus A."/>
            <person name="Barry K."/>
            <person name="Detter J.C."/>
            <person name="Glavina T."/>
            <person name="Hammon N."/>
            <person name="Israni S."/>
            <person name="Pitluck S."/>
            <person name="Chain P."/>
            <person name="Malfatti S."/>
            <person name="Shin M."/>
            <person name="Vergez L."/>
            <person name="Schmutz J."/>
            <person name="Larimer F."/>
            <person name="Land M."/>
            <person name="Hauser L."/>
            <person name="Kyrpides N."/>
            <person name="Lykidis A."/>
            <person name="Richardson P."/>
        </authorList>
    </citation>
    <scope>NUCLEOTIDE SEQUENCE [LARGE SCALE GENOMIC DNA]</scope>
    <source>
        <strain evidence="3">ATCC 25196 / NCIMB 11849 / C 71</strain>
    </source>
</reference>
<dbReference type="eggNOG" id="COG5616">
    <property type="taxonomic scope" value="Bacteria"/>
</dbReference>
<dbReference type="PROSITE" id="PS51257">
    <property type="entry name" value="PROKAR_LIPOPROTEIN"/>
    <property type="match status" value="1"/>
</dbReference>
<gene>
    <name evidence="1" type="ordered locus">Nmul_A2437</name>
    <name evidence="2" type="ORF">SAMN05216403_11434</name>
</gene>
<evidence type="ECO:0000313" key="2">
    <source>
        <dbReference type="EMBL" id="SEF90613.1"/>
    </source>
</evidence>
<dbReference type="KEGG" id="nmu:Nmul_A2437"/>
<keyword evidence="3" id="KW-1185">Reference proteome</keyword>
<name>Q2Y695_NITMU</name>
<protein>
    <submittedName>
        <fullName evidence="1">Lipoprotein</fullName>
    </submittedName>
</protein>
<dbReference type="OrthoDB" id="9791579at2"/>
<dbReference type="STRING" id="323848.Nmul_A2437"/>
<dbReference type="Gene3D" id="3.40.50.10610">
    <property type="entry name" value="ABC-type transport auxiliary lipoprotein component"/>
    <property type="match status" value="1"/>
</dbReference>
<sequence>MFISNKKIMGFVNTKLRFFVFIILFNSLTACSVIDIQKGPSLSPSERWMILPFQNYSQTPRVGEQVEEMLATFLRIRGITNIEMYQQSDADKRGWLEFDDRTRQEKALVSAIKDDVSYVVAGSVDEWQYKLGVGSEPVVGLTIRVIEIPSGKVVWSASGARSGWSTGSLSGTAQKLLRELTSRIEITGT</sequence>
<reference evidence="1" key="2">
    <citation type="submission" date="2005-08" db="EMBL/GenBank/DDBJ databases">
        <title>Complete sequence of Chromosome 1 of Nitrosospira multiformis ATCC 25196.</title>
        <authorList>
            <consortium name="US DOE Joint Genome Institute"/>
            <person name="Copeland A."/>
            <person name="Lucas S."/>
            <person name="Lapidus A."/>
            <person name="Barry K."/>
            <person name="Detter J.C."/>
            <person name="Glavina T."/>
            <person name="Hammon N."/>
            <person name="Israni S."/>
            <person name="Pitluck S."/>
            <person name="Chain P."/>
            <person name="Malfatti S."/>
            <person name="Shin M."/>
            <person name="Vergez L."/>
            <person name="Schmutz J."/>
            <person name="Larimer F."/>
            <person name="Land M."/>
            <person name="Hauser L."/>
            <person name="Kyrpides N."/>
            <person name="Lykidis A."/>
            <person name="Richardson P."/>
        </authorList>
    </citation>
    <scope>NUCLEOTIDE SEQUENCE</scope>
    <source>
        <strain evidence="1">ATCC 25196</strain>
    </source>
</reference>
<proteinExistence type="predicted"/>